<keyword evidence="5 11" id="KW-0863">Zinc-finger</keyword>
<keyword evidence="10" id="KW-0539">Nucleus</keyword>
<dbReference type="CDD" id="cd18793">
    <property type="entry name" value="SF2_C_SNF"/>
    <property type="match status" value="1"/>
</dbReference>
<dbReference type="PANTHER" id="PTHR45626">
    <property type="entry name" value="TRANSCRIPTION TERMINATION FACTOR 2-RELATED"/>
    <property type="match status" value="1"/>
</dbReference>
<dbReference type="Pfam" id="PF00271">
    <property type="entry name" value="Helicase_C"/>
    <property type="match status" value="1"/>
</dbReference>
<dbReference type="SMART" id="SM00910">
    <property type="entry name" value="HIRAN"/>
    <property type="match status" value="1"/>
</dbReference>
<dbReference type="GO" id="GO:0006281">
    <property type="term" value="P:DNA repair"/>
    <property type="evidence" value="ECO:0007669"/>
    <property type="project" value="TreeGrafter"/>
</dbReference>
<evidence type="ECO:0000256" key="1">
    <source>
        <dbReference type="ARBA" id="ARBA00004123"/>
    </source>
</evidence>
<feature type="domain" description="Helicase C-terminal" evidence="15">
    <location>
        <begin position="761"/>
        <end position="917"/>
    </location>
</feature>
<evidence type="ECO:0000256" key="11">
    <source>
        <dbReference type="PROSITE-ProRule" id="PRU00175"/>
    </source>
</evidence>
<dbReference type="GO" id="GO:0005634">
    <property type="term" value="C:nucleus"/>
    <property type="evidence" value="ECO:0007669"/>
    <property type="project" value="UniProtKB-SubCell"/>
</dbReference>
<dbReference type="InterPro" id="IPR001841">
    <property type="entry name" value="Znf_RING"/>
</dbReference>
<dbReference type="InterPro" id="IPR038718">
    <property type="entry name" value="SNF2-like_sf"/>
</dbReference>
<dbReference type="GO" id="GO:0016818">
    <property type="term" value="F:hydrolase activity, acting on acid anhydrides, in phosphorus-containing anhydrides"/>
    <property type="evidence" value="ECO:0007669"/>
    <property type="project" value="InterPro"/>
</dbReference>
<feature type="domain" description="Helicase ATP-binding" evidence="14">
    <location>
        <begin position="349"/>
        <end position="530"/>
    </location>
</feature>
<dbReference type="CDD" id="cd18008">
    <property type="entry name" value="DEXDc_SHPRH-like"/>
    <property type="match status" value="1"/>
</dbReference>
<dbReference type="InterPro" id="IPR050628">
    <property type="entry name" value="SNF2_RAD54_helicase_TF"/>
</dbReference>
<dbReference type="Gene3D" id="3.30.40.10">
    <property type="entry name" value="Zinc/RING finger domain, C3HC4 (zinc finger)"/>
    <property type="match status" value="1"/>
</dbReference>
<evidence type="ECO:0000256" key="2">
    <source>
        <dbReference type="ARBA" id="ARBA00007025"/>
    </source>
</evidence>
<dbReference type="Pfam" id="PF13639">
    <property type="entry name" value="zf-RING_2"/>
    <property type="match status" value="1"/>
</dbReference>
<sequence length="932" mass="104581">MVSHHHGKRKIETIDLTASDDDTFAGSQARKVPRQHGRTEKITQGQRDSWMDLSNEDGATEVIDLSQDFDDNTYNGYELYGTLRTKIVGIRYYTGHATTGEFVIIRREPSNPYDSNAIRVENVQRDQIGNISRQMAAKLSPYVDSQDLLVEGVLTGPKQEYDCPVALKLFGTSQRVEQVYLKARMQSDRLPLDALDQKEKEENMQRVNELKKAAKKGSGLKNGANQQCERGSSQTEFTNGSTQGRMAEAPSLEDIMSESQRFSPREMDEMAEKFGAGEDVLALMPMADAPESLIAQLLPFQRQGLAWMLDRENPRLPSEGSDDVVQLWKHSPRDPKLFTNIATNFSLKNVEPALASGGILADDMGLGKTIQMIALIVADMEAKGQKNPGGPTLIIAPVSVMSNWSGQITRHVAPDKALRVLTYHGGSKKHMNAKDFQKYDVVISTYGTLSAEYLPRGTKSPAPVPRKQGLFSLNWRRVVLDEGHNIRNPNTKAAASASSLISQSRWVLTGTPIINNLRDLFSLVKFLRLSGGLERLEIFNSVLIRPLNAGDGNANLLLQALMRAICLRRKKEMKFIDLRLPELSEYVNRIEFLPHEREKYEALQAEAKGMLENYQRRRDQGNSKALQTYRHLLEVLLRLRQVCNHWKLCGERVTSLLSLLETQKVVDLTPENRQALQDMLQLSIDSRDECPVCLSDLHNPVITACGHVFGFECIERVIETQHKCPMCRAELVDQENLVRPAAGLGEAVQKVEIDIDTSSSKIEALLSILKASHRKPGTKVVIFSQWTSFLDIIQKQLDEHNYNYTRIDGTMPAPRRDEAMVQLEKDPDCTIMLASLAVCSVGLNLVAANQVILADSWWAPAIEDQAIDRVHRLGQTKQTTVFRLVMEGSIEERVLDIQAEKRKLMMAAFQEKTGKRTGGKTARLTDIENLLQ</sequence>
<proteinExistence type="inferred from homology"/>
<dbReference type="Pfam" id="PF08797">
    <property type="entry name" value="HIRAN"/>
    <property type="match status" value="1"/>
</dbReference>
<evidence type="ECO:0000256" key="9">
    <source>
        <dbReference type="ARBA" id="ARBA00022840"/>
    </source>
</evidence>
<evidence type="ECO:0000256" key="8">
    <source>
        <dbReference type="ARBA" id="ARBA00022833"/>
    </source>
</evidence>
<keyword evidence="17" id="KW-1185">Reference proteome</keyword>
<dbReference type="PROSITE" id="PS50089">
    <property type="entry name" value="ZF_RING_2"/>
    <property type="match status" value="1"/>
</dbReference>
<organism evidence="16 17">
    <name type="scientific">Lasallia pustulata</name>
    <dbReference type="NCBI Taxonomy" id="136370"/>
    <lineage>
        <taxon>Eukaryota</taxon>
        <taxon>Fungi</taxon>
        <taxon>Dikarya</taxon>
        <taxon>Ascomycota</taxon>
        <taxon>Pezizomycotina</taxon>
        <taxon>Lecanoromycetes</taxon>
        <taxon>OSLEUM clade</taxon>
        <taxon>Umbilicariomycetidae</taxon>
        <taxon>Umbilicariales</taxon>
        <taxon>Umbilicariaceae</taxon>
        <taxon>Lasallia</taxon>
    </lineage>
</organism>
<comment type="subcellular location">
    <subcellularLocation>
        <location evidence="1">Nucleus</location>
    </subcellularLocation>
</comment>
<keyword evidence="9" id="KW-0067">ATP-binding</keyword>
<evidence type="ECO:0000256" key="4">
    <source>
        <dbReference type="ARBA" id="ARBA00022741"/>
    </source>
</evidence>
<keyword evidence="8" id="KW-0862">Zinc</keyword>
<dbReference type="AlphaFoldDB" id="A0A1W5CS60"/>
<evidence type="ECO:0000259" key="14">
    <source>
        <dbReference type="PROSITE" id="PS51192"/>
    </source>
</evidence>
<evidence type="ECO:0000259" key="13">
    <source>
        <dbReference type="PROSITE" id="PS50089"/>
    </source>
</evidence>
<evidence type="ECO:0000256" key="12">
    <source>
        <dbReference type="SAM" id="MobiDB-lite"/>
    </source>
</evidence>
<accession>A0A1W5CS60</accession>
<evidence type="ECO:0000259" key="15">
    <source>
        <dbReference type="PROSITE" id="PS51194"/>
    </source>
</evidence>
<dbReference type="Gene3D" id="3.30.70.2330">
    <property type="match status" value="1"/>
</dbReference>
<dbReference type="SMART" id="SM00490">
    <property type="entry name" value="HELICc"/>
    <property type="match status" value="1"/>
</dbReference>
<reference evidence="17" key="1">
    <citation type="submission" date="2017-03" db="EMBL/GenBank/DDBJ databases">
        <authorList>
            <person name="Sharma R."/>
            <person name="Thines M."/>
        </authorList>
    </citation>
    <scope>NUCLEOTIDE SEQUENCE [LARGE SCALE GENOMIC DNA]</scope>
</reference>
<dbReference type="InterPro" id="IPR001650">
    <property type="entry name" value="Helicase_C-like"/>
</dbReference>
<dbReference type="EMBL" id="FWEW01000062">
    <property type="protein sequence ID" value="SLM33585.1"/>
    <property type="molecule type" value="Genomic_DNA"/>
</dbReference>
<comment type="similarity">
    <text evidence="2">Belongs to the SNF2/RAD54 helicase family.</text>
</comment>
<name>A0A1W5CS60_9LECA</name>
<dbReference type="PROSITE" id="PS51192">
    <property type="entry name" value="HELICASE_ATP_BIND_1"/>
    <property type="match status" value="1"/>
</dbReference>
<evidence type="ECO:0000313" key="16">
    <source>
        <dbReference type="EMBL" id="SLM33585.1"/>
    </source>
</evidence>
<dbReference type="Gene3D" id="3.40.50.300">
    <property type="entry name" value="P-loop containing nucleotide triphosphate hydrolases"/>
    <property type="match status" value="1"/>
</dbReference>
<feature type="compositionally biased region" description="Polar residues" evidence="12">
    <location>
        <begin position="226"/>
        <end position="244"/>
    </location>
</feature>
<dbReference type="InterPro" id="IPR049730">
    <property type="entry name" value="SNF2/RAD54-like_C"/>
</dbReference>
<dbReference type="GO" id="GO:0008094">
    <property type="term" value="F:ATP-dependent activity, acting on DNA"/>
    <property type="evidence" value="ECO:0007669"/>
    <property type="project" value="TreeGrafter"/>
</dbReference>
<protein>
    <submittedName>
        <fullName evidence="16">Snf2 family helicase</fullName>
    </submittedName>
</protein>
<feature type="region of interest" description="Disordered" evidence="12">
    <location>
        <begin position="212"/>
        <end position="245"/>
    </location>
</feature>
<feature type="compositionally biased region" description="Low complexity" evidence="12">
    <location>
        <begin position="216"/>
        <end position="225"/>
    </location>
</feature>
<evidence type="ECO:0000256" key="3">
    <source>
        <dbReference type="ARBA" id="ARBA00022723"/>
    </source>
</evidence>
<dbReference type="InterPro" id="IPR013083">
    <property type="entry name" value="Znf_RING/FYVE/PHD"/>
</dbReference>
<dbReference type="SUPFAM" id="SSF57850">
    <property type="entry name" value="RING/U-box"/>
    <property type="match status" value="1"/>
</dbReference>
<feature type="domain" description="RING-type" evidence="13">
    <location>
        <begin position="690"/>
        <end position="728"/>
    </location>
</feature>
<dbReference type="Pfam" id="PF00176">
    <property type="entry name" value="SNF2-rel_dom"/>
    <property type="match status" value="1"/>
</dbReference>
<dbReference type="GO" id="GO:0003676">
    <property type="term" value="F:nucleic acid binding"/>
    <property type="evidence" value="ECO:0007669"/>
    <property type="project" value="InterPro"/>
</dbReference>
<dbReference type="SMART" id="SM00184">
    <property type="entry name" value="RING"/>
    <property type="match status" value="1"/>
</dbReference>
<dbReference type="GO" id="GO:0005524">
    <property type="term" value="F:ATP binding"/>
    <property type="evidence" value="ECO:0007669"/>
    <property type="project" value="UniProtKB-KW"/>
</dbReference>
<dbReference type="InterPro" id="IPR014001">
    <property type="entry name" value="Helicase_ATP-bd"/>
</dbReference>
<keyword evidence="6" id="KW-0378">Hydrolase</keyword>
<dbReference type="GO" id="GO:0004386">
    <property type="term" value="F:helicase activity"/>
    <property type="evidence" value="ECO:0007669"/>
    <property type="project" value="UniProtKB-KW"/>
</dbReference>
<dbReference type="SUPFAM" id="SSF52540">
    <property type="entry name" value="P-loop containing nucleoside triphosphate hydrolases"/>
    <property type="match status" value="2"/>
</dbReference>
<keyword evidence="3" id="KW-0479">Metal-binding</keyword>
<keyword evidence="4" id="KW-0547">Nucleotide-binding</keyword>
<keyword evidence="7 16" id="KW-0347">Helicase</keyword>
<dbReference type="InterPro" id="IPR014905">
    <property type="entry name" value="HIRAN"/>
</dbReference>
<dbReference type="PROSITE" id="PS51194">
    <property type="entry name" value="HELICASE_CTER"/>
    <property type="match status" value="1"/>
</dbReference>
<evidence type="ECO:0000256" key="5">
    <source>
        <dbReference type="ARBA" id="ARBA00022771"/>
    </source>
</evidence>
<dbReference type="Proteomes" id="UP000192927">
    <property type="component" value="Unassembled WGS sequence"/>
</dbReference>
<evidence type="ECO:0000313" key="17">
    <source>
        <dbReference type="Proteomes" id="UP000192927"/>
    </source>
</evidence>
<dbReference type="Gene3D" id="3.40.50.10810">
    <property type="entry name" value="Tandem AAA-ATPase domain"/>
    <property type="match status" value="1"/>
</dbReference>
<dbReference type="InterPro" id="IPR000330">
    <property type="entry name" value="SNF2_N"/>
</dbReference>
<dbReference type="GO" id="GO:0008270">
    <property type="term" value="F:zinc ion binding"/>
    <property type="evidence" value="ECO:0007669"/>
    <property type="project" value="UniProtKB-KW"/>
</dbReference>
<evidence type="ECO:0000256" key="6">
    <source>
        <dbReference type="ARBA" id="ARBA00022801"/>
    </source>
</evidence>
<dbReference type="InterPro" id="IPR027417">
    <property type="entry name" value="P-loop_NTPase"/>
</dbReference>
<evidence type="ECO:0000256" key="7">
    <source>
        <dbReference type="ARBA" id="ARBA00022806"/>
    </source>
</evidence>
<dbReference type="PANTHER" id="PTHR45626:SF11">
    <property type="entry name" value="FAMILY HELICASE, PUTATIVE (AFU_ORTHOLOGUE AFUA_5G06590)-RELATED"/>
    <property type="match status" value="1"/>
</dbReference>
<evidence type="ECO:0000256" key="10">
    <source>
        <dbReference type="ARBA" id="ARBA00023242"/>
    </source>
</evidence>
<dbReference type="SMART" id="SM00487">
    <property type="entry name" value="DEXDc"/>
    <property type="match status" value="1"/>
</dbReference>